<evidence type="ECO:0000256" key="4">
    <source>
        <dbReference type="ARBA" id="ARBA00022989"/>
    </source>
</evidence>
<proteinExistence type="inferred from homology"/>
<evidence type="ECO:0000256" key="3">
    <source>
        <dbReference type="ARBA" id="ARBA00022692"/>
    </source>
</evidence>
<evidence type="ECO:0000313" key="8">
    <source>
        <dbReference type="Proteomes" id="UP000502706"/>
    </source>
</evidence>
<keyword evidence="3 6" id="KW-0812">Transmembrane</keyword>
<dbReference type="GO" id="GO:0005886">
    <property type="term" value="C:plasma membrane"/>
    <property type="evidence" value="ECO:0007669"/>
    <property type="project" value="UniProtKB-SubCell"/>
</dbReference>
<dbReference type="Proteomes" id="UP000502706">
    <property type="component" value="Chromosome"/>
</dbReference>
<dbReference type="PANTHER" id="PTHR43701:SF12">
    <property type="entry name" value="MEMBRANE TRANSPORTER PROTEIN YTNM-RELATED"/>
    <property type="match status" value="1"/>
</dbReference>
<protein>
    <recommendedName>
        <fullName evidence="6">Probable membrane transporter protein</fullName>
    </recommendedName>
</protein>
<comment type="similarity">
    <text evidence="2 6">Belongs to the 4-toluene sulfonate uptake permease (TSUP) (TC 2.A.102) family.</text>
</comment>
<comment type="subcellular location">
    <subcellularLocation>
        <location evidence="6">Cell membrane</location>
        <topology evidence="6">Multi-pass membrane protein</topology>
    </subcellularLocation>
    <subcellularLocation>
        <location evidence="1">Membrane</location>
        <topology evidence="1">Multi-pass membrane protein</topology>
    </subcellularLocation>
</comment>
<keyword evidence="5 6" id="KW-0472">Membrane</keyword>
<feature type="transmembrane region" description="Helical" evidence="6">
    <location>
        <begin position="202"/>
        <end position="225"/>
    </location>
</feature>
<evidence type="ECO:0000313" key="7">
    <source>
        <dbReference type="EMBL" id="QIN79834.1"/>
    </source>
</evidence>
<evidence type="ECO:0000256" key="6">
    <source>
        <dbReference type="RuleBase" id="RU363041"/>
    </source>
</evidence>
<evidence type="ECO:0000256" key="2">
    <source>
        <dbReference type="ARBA" id="ARBA00009142"/>
    </source>
</evidence>
<evidence type="ECO:0000256" key="5">
    <source>
        <dbReference type="ARBA" id="ARBA00023136"/>
    </source>
</evidence>
<organism evidence="7 8">
    <name type="scientific">Rubrobacter marinus</name>
    <dbReference type="NCBI Taxonomy" id="2653852"/>
    <lineage>
        <taxon>Bacteria</taxon>
        <taxon>Bacillati</taxon>
        <taxon>Actinomycetota</taxon>
        <taxon>Rubrobacteria</taxon>
        <taxon>Rubrobacterales</taxon>
        <taxon>Rubrobacteraceae</taxon>
        <taxon>Rubrobacter</taxon>
    </lineage>
</organism>
<reference evidence="7 8" key="1">
    <citation type="submission" date="2019-10" db="EMBL/GenBank/DDBJ databases">
        <title>Rubrobacter sp nov SCSIO 52915 isolated from a deep-sea sediment in the South China Sea.</title>
        <authorList>
            <person name="Chen R.W."/>
        </authorList>
    </citation>
    <scope>NUCLEOTIDE SEQUENCE [LARGE SCALE GENOMIC DNA]</scope>
    <source>
        <strain evidence="7 8">SCSIO 52915</strain>
    </source>
</reference>
<evidence type="ECO:0000256" key="1">
    <source>
        <dbReference type="ARBA" id="ARBA00004141"/>
    </source>
</evidence>
<feature type="transmembrane region" description="Helical" evidence="6">
    <location>
        <begin position="102"/>
        <end position="120"/>
    </location>
</feature>
<dbReference type="InterPro" id="IPR051598">
    <property type="entry name" value="TSUP/Inactive_protease-like"/>
</dbReference>
<dbReference type="Pfam" id="PF01925">
    <property type="entry name" value="TauE"/>
    <property type="match status" value="1"/>
</dbReference>
<dbReference type="PANTHER" id="PTHR43701">
    <property type="entry name" value="MEMBRANE TRANSPORTER PROTEIN MJ0441-RELATED"/>
    <property type="match status" value="1"/>
</dbReference>
<dbReference type="AlphaFoldDB" id="A0A6G8Q023"/>
<keyword evidence="4 6" id="KW-1133">Transmembrane helix</keyword>
<feature type="transmembrane region" description="Helical" evidence="6">
    <location>
        <begin position="32"/>
        <end position="52"/>
    </location>
</feature>
<feature type="transmembrane region" description="Helical" evidence="6">
    <location>
        <begin position="261"/>
        <end position="281"/>
    </location>
</feature>
<name>A0A6G8Q023_9ACTN</name>
<sequence length="295" mass="30629">MRSLFVLAVVGLLAQLVDGSLGMAYGVTSTTLLLTVGVAPALASASVHIAEVGTTFVSGLSHWRFGNVDWSKILWMAIPGGIGAFFGAIAVSYVAAELAEPFVAVFLFALGAYILARFSFRRREKPVRVKAIPGKFLGPLGLFAGFMDAAGGGGWGPISTPTLLSSGRMEPRKVVGTVDTSEFVVAFAASVGFLLALSLSEIPWGITGALLVGGVIAAPIAAWVVRILPMRILGTAVGGVILLTNMRTFINTIGIEGAAAYVIYGAIVVVWISALAFSILVNNEEKVDVGEGQTA</sequence>
<feature type="transmembrane region" description="Helical" evidence="6">
    <location>
        <begin position="73"/>
        <end position="96"/>
    </location>
</feature>
<dbReference type="KEGG" id="rmar:GBA65_16310"/>
<dbReference type="EMBL" id="CP045121">
    <property type="protein sequence ID" value="QIN79834.1"/>
    <property type="molecule type" value="Genomic_DNA"/>
</dbReference>
<feature type="transmembrane region" description="Helical" evidence="6">
    <location>
        <begin position="232"/>
        <end position="255"/>
    </location>
</feature>
<dbReference type="RefSeq" id="WP_166397507.1">
    <property type="nucleotide sequence ID" value="NZ_CP045121.1"/>
</dbReference>
<keyword evidence="6" id="KW-1003">Cell membrane</keyword>
<keyword evidence="8" id="KW-1185">Reference proteome</keyword>
<dbReference type="InterPro" id="IPR002781">
    <property type="entry name" value="TM_pro_TauE-like"/>
</dbReference>
<gene>
    <name evidence="7" type="ORF">GBA65_16310</name>
</gene>
<accession>A0A6G8Q023</accession>